<dbReference type="RefSeq" id="XP_072830216.1">
    <property type="nucleotide sequence ID" value="XM_072974115.1"/>
</dbReference>
<feature type="coiled-coil region" evidence="1">
    <location>
        <begin position="155"/>
        <end position="182"/>
    </location>
</feature>
<gene>
    <name evidence="4" type="primary">SPATA1</name>
</gene>
<proteinExistence type="predicted"/>
<name>A0ABM5EAN7_VICPA</name>
<evidence type="ECO:0000313" key="4">
    <source>
        <dbReference type="RefSeq" id="XP_072830216.1"/>
    </source>
</evidence>
<protein>
    <submittedName>
        <fullName evidence="4">Spermatogenesis-associated protein 1 isoform X3</fullName>
    </submittedName>
</protein>
<evidence type="ECO:0000259" key="2">
    <source>
        <dbReference type="Pfam" id="PF15743"/>
    </source>
</evidence>
<evidence type="ECO:0000313" key="3">
    <source>
        <dbReference type="Proteomes" id="UP001652581"/>
    </source>
</evidence>
<accession>A0ABM5EAN7</accession>
<evidence type="ECO:0000256" key="1">
    <source>
        <dbReference type="SAM" id="Coils"/>
    </source>
</evidence>
<dbReference type="Proteomes" id="UP001652581">
    <property type="component" value="Chromosome 13"/>
</dbReference>
<keyword evidence="1" id="KW-0175">Coiled coil</keyword>
<keyword evidence="3" id="KW-1185">Reference proteome</keyword>
<dbReference type="GeneID" id="102526118"/>
<dbReference type="InterPro" id="IPR039062">
    <property type="entry name" value="SPAT1"/>
</dbReference>
<sequence>MSLNPSRPSSSELVELHVFYVPEGSWNYKLNTISKEVVNKFISAGFIRISPHLTLQALRERLGEFLGEDAVAEKFLFLKCIGNNLAVVKAKQESELKLKSFAPPYFLWKNEDDRVNIIRREDNQISKTDYLTLPDLIDFPSVPCRPALSPRITDISLLQIEREKIIEQMKQVKEERRYLERIRGELIKKTERLFEQGKLEQYHAFSLFIACDIWKKKYIETKKLTASLEEILTKLREDLELYYKKLLMQLETREIKMRPKNLANITDSKNCLIIQITEVQHAIDQLKRKLDTDKMKLIIEVKMRKQAVSDLCTLKAELTQKFNTSLQSQLVTGNVPN</sequence>
<feature type="domain" description="Spermatogenesis-associated protein 1 C-terminal" evidence="2">
    <location>
        <begin position="167"/>
        <end position="321"/>
    </location>
</feature>
<dbReference type="Pfam" id="PF15743">
    <property type="entry name" value="SPATA1_C"/>
    <property type="match status" value="1"/>
</dbReference>
<dbReference type="PANTHER" id="PTHR14421">
    <property type="entry name" value="SPERMATOGENESIS-ASSOCIATED PROTEIN 1"/>
    <property type="match status" value="1"/>
</dbReference>
<organism evidence="3 4">
    <name type="scientific">Vicugna pacos</name>
    <name type="common">Alpaca</name>
    <name type="synonym">Lama pacos</name>
    <dbReference type="NCBI Taxonomy" id="30538"/>
    <lineage>
        <taxon>Eukaryota</taxon>
        <taxon>Metazoa</taxon>
        <taxon>Chordata</taxon>
        <taxon>Craniata</taxon>
        <taxon>Vertebrata</taxon>
        <taxon>Euteleostomi</taxon>
        <taxon>Mammalia</taxon>
        <taxon>Eutheria</taxon>
        <taxon>Laurasiatheria</taxon>
        <taxon>Artiodactyla</taxon>
        <taxon>Tylopoda</taxon>
        <taxon>Camelidae</taxon>
        <taxon>Vicugna</taxon>
    </lineage>
</organism>
<dbReference type="InterPro" id="IPR031478">
    <property type="entry name" value="SPATA1_C"/>
</dbReference>
<dbReference type="PANTHER" id="PTHR14421:SF3">
    <property type="entry name" value="SPERMATOGENESIS-ASSOCIATED PROTEIN 1"/>
    <property type="match status" value="1"/>
</dbReference>
<reference evidence="4" key="1">
    <citation type="submission" date="2025-08" db="UniProtKB">
        <authorList>
            <consortium name="RefSeq"/>
        </authorList>
    </citation>
    <scope>IDENTIFICATION</scope>
</reference>